<sequence length="112" mass="12601">MMIYQCVFALGDAVVTAMQTSCRTRAYVVTKLLPTHKGPFYWHIACFSIRLPFLLISMPPSWPPWQMPEPSLEPRCCSSKFLHFRPHLPLCNEDKGVGVGGWGVAVPAAWHS</sequence>
<gene>
    <name evidence="1" type="ORF">GOODEAATRI_032441</name>
</gene>
<proteinExistence type="predicted"/>
<protein>
    <recommendedName>
        <fullName evidence="3">Secreted protein</fullName>
    </recommendedName>
</protein>
<evidence type="ECO:0000313" key="1">
    <source>
        <dbReference type="EMBL" id="MEQ2186801.1"/>
    </source>
</evidence>
<name>A0ABV0PTW7_9TELE</name>
<dbReference type="EMBL" id="JAHRIO010086015">
    <property type="protein sequence ID" value="MEQ2186801.1"/>
    <property type="molecule type" value="Genomic_DNA"/>
</dbReference>
<keyword evidence="2" id="KW-1185">Reference proteome</keyword>
<dbReference type="Proteomes" id="UP001476798">
    <property type="component" value="Unassembled WGS sequence"/>
</dbReference>
<reference evidence="1 2" key="1">
    <citation type="submission" date="2021-06" db="EMBL/GenBank/DDBJ databases">
        <authorList>
            <person name="Palmer J.M."/>
        </authorList>
    </citation>
    <scope>NUCLEOTIDE SEQUENCE [LARGE SCALE GENOMIC DNA]</scope>
    <source>
        <strain evidence="1 2">GA_2019</strain>
        <tissue evidence="1">Muscle</tissue>
    </source>
</reference>
<evidence type="ECO:0000313" key="2">
    <source>
        <dbReference type="Proteomes" id="UP001476798"/>
    </source>
</evidence>
<organism evidence="1 2">
    <name type="scientific">Goodea atripinnis</name>
    <dbReference type="NCBI Taxonomy" id="208336"/>
    <lineage>
        <taxon>Eukaryota</taxon>
        <taxon>Metazoa</taxon>
        <taxon>Chordata</taxon>
        <taxon>Craniata</taxon>
        <taxon>Vertebrata</taxon>
        <taxon>Euteleostomi</taxon>
        <taxon>Actinopterygii</taxon>
        <taxon>Neopterygii</taxon>
        <taxon>Teleostei</taxon>
        <taxon>Neoteleostei</taxon>
        <taxon>Acanthomorphata</taxon>
        <taxon>Ovalentaria</taxon>
        <taxon>Atherinomorphae</taxon>
        <taxon>Cyprinodontiformes</taxon>
        <taxon>Goodeidae</taxon>
        <taxon>Goodea</taxon>
    </lineage>
</organism>
<comment type="caution">
    <text evidence="1">The sequence shown here is derived from an EMBL/GenBank/DDBJ whole genome shotgun (WGS) entry which is preliminary data.</text>
</comment>
<accession>A0ABV0PTW7</accession>
<evidence type="ECO:0008006" key="3">
    <source>
        <dbReference type="Google" id="ProtNLM"/>
    </source>
</evidence>